<sequence>MFAAFNRNFGELGQGLVNFYGVEKDPSSPFQFRLSNSSRLADIISGANLTAVTDYANACTPLLLALGDEITELSPANSTIGTGDALQSITG</sequence>
<protein>
    <submittedName>
        <fullName evidence="1">Uncharacterized protein</fullName>
    </submittedName>
</protein>
<dbReference type="Proteomes" id="UP000593567">
    <property type="component" value="Unassembled WGS sequence"/>
</dbReference>
<keyword evidence="2" id="KW-1185">Reference proteome</keyword>
<gene>
    <name evidence="1" type="ORF">EB796_001847</name>
</gene>
<name>A0A7J7KNT8_BUGNE</name>
<dbReference type="EMBL" id="VXIV02000206">
    <property type="protein sequence ID" value="KAF6039850.1"/>
    <property type="molecule type" value="Genomic_DNA"/>
</dbReference>
<comment type="caution">
    <text evidence="1">The sequence shown here is derived from an EMBL/GenBank/DDBJ whole genome shotgun (WGS) entry which is preliminary data.</text>
</comment>
<evidence type="ECO:0000313" key="2">
    <source>
        <dbReference type="Proteomes" id="UP000593567"/>
    </source>
</evidence>
<evidence type="ECO:0000313" key="1">
    <source>
        <dbReference type="EMBL" id="KAF6039850.1"/>
    </source>
</evidence>
<accession>A0A7J7KNT8</accession>
<proteinExistence type="predicted"/>
<organism evidence="1 2">
    <name type="scientific">Bugula neritina</name>
    <name type="common">Brown bryozoan</name>
    <name type="synonym">Sertularia neritina</name>
    <dbReference type="NCBI Taxonomy" id="10212"/>
    <lineage>
        <taxon>Eukaryota</taxon>
        <taxon>Metazoa</taxon>
        <taxon>Spiralia</taxon>
        <taxon>Lophotrochozoa</taxon>
        <taxon>Bryozoa</taxon>
        <taxon>Gymnolaemata</taxon>
        <taxon>Cheilostomatida</taxon>
        <taxon>Flustrina</taxon>
        <taxon>Buguloidea</taxon>
        <taxon>Bugulidae</taxon>
        <taxon>Bugula</taxon>
    </lineage>
</organism>
<reference evidence="1" key="1">
    <citation type="submission" date="2020-06" db="EMBL/GenBank/DDBJ databases">
        <title>Draft genome of Bugula neritina, a colonial animal packing powerful symbionts and potential medicines.</title>
        <authorList>
            <person name="Rayko M."/>
        </authorList>
    </citation>
    <scope>NUCLEOTIDE SEQUENCE [LARGE SCALE GENOMIC DNA]</scope>
    <source>
        <strain evidence="1">Kwan_BN1</strain>
    </source>
</reference>
<dbReference type="AlphaFoldDB" id="A0A7J7KNT8"/>